<evidence type="ECO:0000259" key="8">
    <source>
        <dbReference type="Pfam" id="PF00892"/>
    </source>
</evidence>
<keyword evidence="5 7" id="KW-1133">Transmembrane helix</keyword>
<dbReference type="InterPro" id="IPR037185">
    <property type="entry name" value="EmrE-like"/>
</dbReference>
<accession>A0A2S0K361</accession>
<keyword evidence="3" id="KW-1003">Cell membrane</keyword>
<keyword evidence="4 7" id="KW-0812">Transmembrane</keyword>
<feature type="domain" description="EamA" evidence="8">
    <location>
        <begin position="150"/>
        <end position="284"/>
    </location>
</feature>
<dbReference type="EMBL" id="CP019980">
    <property type="protein sequence ID" value="AVK97786.1"/>
    <property type="molecule type" value="Genomic_DNA"/>
</dbReference>
<comment type="subcellular location">
    <subcellularLocation>
        <location evidence="1">Cell membrane</location>
        <topology evidence="1">Multi-pass membrane protein</topology>
    </subcellularLocation>
</comment>
<feature type="domain" description="EamA" evidence="8">
    <location>
        <begin position="6"/>
        <end position="139"/>
    </location>
</feature>
<feature type="transmembrane region" description="Helical" evidence="7">
    <location>
        <begin position="147"/>
        <end position="167"/>
    </location>
</feature>
<feature type="transmembrane region" description="Helical" evidence="7">
    <location>
        <begin position="7"/>
        <end position="29"/>
    </location>
</feature>
<dbReference type="Proteomes" id="UP000255295">
    <property type="component" value="Unassembled WGS sequence"/>
</dbReference>
<evidence type="ECO:0000256" key="4">
    <source>
        <dbReference type="ARBA" id="ARBA00022692"/>
    </source>
</evidence>
<evidence type="ECO:0000313" key="11">
    <source>
        <dbReference type="Proteomes" id="UP000238825"/>
    </source>
</evidence>
<dbReference type="AlphaFoldDB" id="A0A2S0K361"/>
<feature type="transmembrane region" description="Helical" evidence="7">
    <location>
        <begin position="68"/>
        <end position="87"/>
    </location>
</feature>
<feature type="transmembrane region" description="Helical" evidence="7">
    <location>
        <begin position="123"/>
        <end position="141"/>
    </location>
</feature>
<reference evidence="9 11" key="1">
    <citation type="submission" date="2017-03" db="EMBL/GenBank/DDBJ databases">
        <title>The whole genome sequencing and assembly of Lysinibacillus sphaericus DSM 28T strain.</title>
        <authorList>
            <person name="Lee Y.-J."/>
            <person name="Yi H."/>
            <person name="Bahn Y.-S."/>
            <person name="Kim J.F."/>
            <person name="Lee D.-W."/>
        </authorList>
    </citation>
    <scope>NUCLEOTIDE SEQUENCE [LARGE SCALE GENOMIC DNA]</scope>
    <source>
        <strain evidence="9 11">DSM 28</strain>
    </source>
</reference>
<dbReference type="GeneID" id="48277823"/>
<feature type="transmembrane region" description="Helical" evidence="7">
    <location>
        <begin position="267"/>
        <end position="285"/>
    </location>
</feature>
<name>A0A2S0K361_LYSSH</name>
<dbReference type="EMBL" id="UFSZ01000001">
    <property type="protein sequence ID" value="SUV16290.1"/>
    <property type="molecule type" value="Genomic_DNA"/>
</dbReference>
<evidence type="ECO:0000313" key="10">
    <source>
        <dbReference type="EMBL" id="SUV16290.1"/>
    </source>
</evidence>
<sequence>MNNFIKGAIYAVLSSIGYGIMPIFTVKAYEYGVTVYTLLFLRFGLSSIIFFLFFLVKGTNIRIGKHEVKNLFILGGILFTLLSIFHFESLKYISSSMAVLLLYCFPLLVCIISYFLYKEKLSIGSILALVATFISMIYLLGVSLDKMNVYGIVLSLLAALIFAIYMIVGKRVTINNSPVIISAYTALFATFGVFIIGVVKQDISLNFNNQAWIHIISIVIFSTIFAEITFFKSLELLSSSNVSMISMVEPVFTTLFALVFLNERLQFSQLTGGMFVLISLVVLVYSQNKSIKKPAINRTLIQNEHI</sequence>
<evidence type="ECO:0000256" key="1">
    <source>
        <dbReference type="ARBA" id="ARBA00004651"/>
    </source>
</evidence>
<evidence type="ECO:0000256" key="3">
    <source>
        <dbReference type="ARBA" id="ARBA00022475"/>
    </source>
</evidence>
<dbReference type="InterPro" id="IPR050638">
    <property type="entry name" value="AA-Vitamin_Transporters"/>
</dbReference>
<proteinExistence type="inferred from homology"/>
<dbReference type="InterPro" id="IPR000620">
    <property type="entry name" value="EamA_dom"/>
</dbReference>
<dbReference type="RefSeq" id="WP_024361482.1">
    <property type="nucleotide sequence ID" value="NZ_BJNS01000078.1"/>
</dbReference>
<keyword evidence="6 7" id="KW-0472">Membrane</keyword>
<reference evidence="10 12" key="2">
    <citation type="submission" date="2018-06" db="EMBL/GenBank/DDBJ databases">
        <authorList>
            <consortium name="Pathogen Informatics"/>
            <person name="Doyle S."/>
        </authorList>
    </citation>
    <scope>NUCLEOTIDE SEQUENCE [LARGE SCALE GENOMIC DNA]</scope>
    <source>
        <strain evidence="10 12">NCTC10338</strain>
    </source>
</reference>
<dbReference type="GO" id="GO:0005886">
    <property type="term" value="C:plasma membrane"/>
    <property type="evidence" value="ECO:0007669"/>
    <property type="project" value="UniProtKB-SubCell"/>
</dbReference>
<feature type="transmembrane region" description="Helical" evidence="7">
    <location>
        <begin position="211"/>
        <end position="230"/>
    </location>
</feature>
<dbReference type="Proteomes" id="UP000238825">
    <property type="component" value="Chromosome"/>
</dbReference>
<evidence type="ECO:0000256" key="5">
    <source>
        <dbReference type="ARBA" id="ARBA00022989"/>
    </source>
</evidence>
<dbReference type="PANTHER" id="PTHR32322">
    <property type="entry name" value="INNER MEMBRANE TRANSPORTER"/>
    <property type="match status" value="1"/>
</dbReference>
<dbReference type="Pfam" id="PF00892">
    <property type="entry name" value="EamA"/>
    <property type="match status" value="2"/>
</dbReference>
<dbReference type="SUPFAM" id="SSF103481">
    <property type="entry name" value="Multidrug resistance efflux transporter EmrE"/>
    <property type="match status" value="2"/>
</dbReference>
<organism evidence="9 11">
    <name type="scientific">Lysinibacillus sphaericus</name>
    <name type="common">Bacillus sphaericus</name>
    <dbReference type="NCBI Taxonomy" id="1421"/>
    <lineage>
        <taxon>Bacteria</taxon>
        <taxon>Bacillati</taxon>
        <taxon>Bacillota</taxon>
        <taxon>Bacilli</taxon>
        <taxon>Bacillales</taxon>
        <taxon>Bacillaceae</taxon>
        <taxon>Lysinibacillus</taxon>
    </lineage>
</organism>
<feature type="transmembrane region" description="Helical" evidence="7">
    <location>
        <begin position="179"/>
        <end position="199"/>
    </location>
</feature>
<evidence type="ECO:0000313" key="12">
    <source>
        <dbReference type="Proteomes" id="UP000255295"/>
    </source>
</evidence>
<comment type="similarity">
    <text evidence="2">Belongs to the EamA transporter family.</text>
</comment>
<dbReference type="PANTHER" id="PTHR32322:SF18">
    <property type="entry name" value="S-ADENOSYLMETHIONINE_S-ADENOSYLHOMOCYSTEINE TRANSPORTER"/>
    <property type="match status" value="1"/>
</dbReference>
<gene>
    <name evidence="9" type="ORF">LS41612_16620</name>
    <name evidence="10" type="ORF">NCTC10338_01368</name>
</gene>
<evidence type="ECO:0000256" key="7">
    <source>
        <dbReference type="SAM" id="Phobius"/>
    </source>
</evidence>
<protein>
    <submittedName>
        <fullName evidence="10">DMT family permease</fullName>
    </submittedName>
    <submittedName>
        <fullName evidence="9">EamA family transporter</fullName>
    </submittedName>
</protein>
<evidence type="ECO:0000313" key="9">
    <source>
        <dbReference type="EMBL" id="AVK97786.1"/>
    </source>
</evidence>
<feature type="transmembrane region" description="Helical" evidence="7">
    <location>
        <begin position="35"/>
        <end position="56"/>
    </location>
</feature>
<evidence type="ECO:0000256" key="2">
    <source>
        <dbReference type="ARBA" id="ARBA00007362"/>
    </source>
</evidence>
<feature type="transmembrane region" description="Helical" evidence="7">
    <location>
        <begin position="242"/>
        <end position="261"/>
    </location>
</feature>
<evidence type="ECO:0000256" key="6">
    <source>
        <dbReference type="ARBA" id="ARBA00023136"/>
    </source>
</evidence>
<feature type="transmembrane region" description="Helical" evidence="7">
    <location>
        <begin position="93"/>
        <end position="116"/>
    </location>
</feature>